<dbReference type="Proteomes" id="UP000676996">
    <property type="component" value="Unassembled WGS sequence"/>
</dbReference>
<proteinExistence type="predicted"/>
<dbReference type="AlphaFoldDB" id="A0A8T4IBP6"/>
<gene>
    <name evidence="1" type="ORF">J7S20_06185</name>
</gene>
<evidence type="ECO:0008006" key="3">
    <source>
        <dbReference type="Google" id="ProtNLM"/>
    </source>
</evidence>
<sequence length="126" mass="13692">MSASVGQAGAPELRFPVDWETLTPLPYRDPPKITSQMTDFVGREILTGGCSRPTKVNGHRELRVDVAVLLSADAEIRATVPHAVHCPTVEQFTAGLVTTFARNNLKADPGAAAGWYRATVVYVWDN</sequence>
<name>A0A8T4IBP6_9SPHN</name>
<dbReference type="EMBL" id="JAGRQC010000001">
    <property type="protein sequence ID" value="MBR0552087.1"/>
    <property type="molecule type" value="Genomic_DNA"/>
</dbReference>
<organism evidence="1 2">
    <name type="scientific">Stakelama marina</name>
    <dbReference type="NCBI Taxonomy" id="2826939"/>
    <lineage>
        <taxon>Bacteria</taxon>
        <taxon>Pseudomonadati</taxon>
        <taxon>Pseudomonadota</taxon>
        <taxon>Alphaproteobacteria</taxon>
        <taxon>Sphingomonadales</taxon>
        <taxon>Sphingomonadaceae</taxon>
        <taxon>Stakelama</taxon>
    </lineage>
</organism>
<evidence type="ECO:0000313" key="1">
    <source>
        <dbReference type="EMBL" id="MBR0552087.1"/>
    </source>
</evidence>
<evidence type="ECO:0000313" key="2">
    <source>
        <dbReference type="Proteomes" id="UP000676996"/>
    </source>
</evidence>
<protein>
    <recommendedName>
        <fullName evidence="3">DUF3168 domain-containing protein</fullName>
    </recommendedName>
</protein>
<comment type="caution">
    <text evidence="1">The sequence shown here is derived from an EMBL/GenBank/DDBJ whole genome shotgun (WGS) entry which is preliminary data.</text>
</comment>
<reference evidence="1" key="1">
    <citation type="submission" date="2021-04" db="EMBL/GenBank/DDBJ databases">
        <title>Ouciella asimina sp. nov., isolated from the surface seawater in the hydrothermal field of Okinawa Trough.</title>
        <authorList>
            <person name="Shuang W."/>
        </authorList>
    </citation>
    <scope>NUCLEOTIDE SEQUENCE</scope>
    <source>
        <strain evidence="1">LXI357</strain>
    </source>
</reference>
<accession>A0A8T4IBP6</accession>
<keyword evidence="2" id="KW-1185">Reference proteome</keyword>